<evidence type="ECO:0000313" key="4">
    <source>
        <dbReference type="EMBL" id="OMH84269.1"/>
    </source>
</evidence>
<comment type="caution">
    <text evidence="4">The sequence shown here is derived from an EMBL/GenBank/DDBJ whole genome shotgun (WGS) entry which is preliminary data.</text>
</comment>
<dbReference type="PANTHER" id="PTHR11567">
    <property type="entry name" value="ACID PHOSPHATASE-RELATED"/>
    <property type="match status" value="1"/>
</dbReference>
<dbReference type="AlphaFoldDB" id="A0A1R1PTL8"/>
<feature type="region of interest" description="Disordered" evidence="3">
    <location>
        <begin position="84"/>
        <end position="105"/>
    </location>
</feature>
<organism evidence="4 5">
    <name type="scientific">Zancudomyces culisetae</name>
    <name type="common">Gut fungus</name>
    <name type="synonym">Smittium culisetae</name>
    <dbReference type="NCBI Taxonomy" id="1213189"/>
    <lineage>
        <taxon>Eukaryota</taxon>
        <taxon>Fungi</taxon>
        <taxon>Fungi incertae sedis</taxon>
        <taxon>Zoopagomycota</taxon>
        <taxon>Kickxellomycotina</taxon>
        <taxon>Harpellomycetes</taxon>
        <taxon>Harpellales</taxon>
        <taxon>Legeriomycetaceae</taxon>
        <taxon>Zancudomyces</taxon>
    </lineage>
</organism>
<name>A0A1R1PTL8_ZANCU</name>
<reference evidence="5" key="1">
    <citation type="submission" date="2017-01" db="EMBL/GenBank/DDBJ databases">
        <authorList>
            <person name="Wang Y."/>
            <person name="White M."/>
            <person name="Kvist S."/>
            <person name="Moncalvo J.-M."/>
        </authorList>
    </citation>
    <scope>NUCLEOTIDE SEQUENCE [LARGE SCALE GENOMIC DNA]</scope>
    <source>
        <strain evidence="5">COL-18-3</strain>
    </source>
</reference>
<sequence length="274" mass="30627">MKAHNVTVPKEIVSDEQEYIRNNKNAMNNNEPPMKEEDVVNVKKLGDLAAKQWVYGGLISPKLARLQATPLLLEIIENLTSSVTNSPQEENNKDGENKTTTSEARKHWPYKLPHKLSIFSGHDTTLSVLLAAMNAYKIYDPQNPNGNNINKEGYFDGHKLFWPGFGDYMSLELFKDNGTKPSNTDNAKSSAEEWPSVIPKDINTNGYYVRVLYNGNPVVLPKCTPKGQHHDAMGPSMCTLSAFFNQLGPVTTTYTDWSAECIRPVTDQDLPPIS</sequence>
<dbReference type="InterPro" id="IPR050645">
    <property type="entry name" value="Histidine_acid_phosphatase"/>
</dbReference>
<comment type="similarity">
    <text evidence="1">Belongs to the histidine acid phosphatase family.</text>
</comment>
<dbReference type="InterPro" id="IPR033379">
    <property type="entry name" value="Acid_Pase_AS"/>
</dbReference>
<protein>
    <recommendedName>
        <fullName evidence="6">Acid phosphatase</fullName>
    </recommendedName>
</protein>
<proteinExistence type="inferred from homology"/>
<keyword evidence="5" id="KW-1185">Reference proteome</keyword>
<evidence type="ECO:0000256" key="1">
    <source>
        <dbReference type="ARBA" id="ARBA00005375"/>
    </source>
</evidence>
<keyword evidence="2" id="KW-0378">Hydrolase</keyword>
<dbReference type="SUPFAM" id="SSF53254">
    <property type="entry name" value="Phosphoglycerate mutase-like"/>
    <property type="match status" value="1"/>
</dbReference>
<dbReference type="InterPro" id="IPR029033">
    <property type="entry name" value="His_PPase_superfam"/>
</dbReference>
<gene>
    <name evidence="4" type="ORF">AX774_g2214</name>
</gene>
<dbReference type="Pfam" id="PF00328">
    <property type="entry name" value="His_Phos_2"/>
    <property type="match status" value="1"/>
</dbReference>
<dbReference type="Proteomes" id="UP000188320">
    <property type="component" value="Unassembled WGS sequence"/>
</dbReference>
<evidence type="ECO:0000256" key="2">
    <source>
        <dbReference type="ARBA" id="ARBA00022801"/>
    </source>
</evidence>
<dbReference type="PROSITE" id="PS00778">
    <property type="entry name" value="HIS_ACID_PHOSPHAT_2"/>
    <property type="match status" value="1"/>
</dbReference>
<dbReference type="Gene3D" id="3.40.50.1240">
    <property type="entry name" value="Phosphoglycerate mutase-like"/>
    <property type="match status" value="1"/>
</dbReference>
<evidence type="ECO:0008006" key="6">
    <source>
        <dbReference type="Google" id="ProtNLM"/>
    </source>
</evidence>
<dbReference type="OrthoDB" id="10257284at2759"/>
<dbReference type="EMBL" id="LSSK01000224">
    <property type="protein sequence ID" value="OMH84269.1"/>
    <property type="molecule type" value="Genomic_DNA"/>
</dbReference>
<evidence type="ECO:0000256" key="3">
    <source>
        <dbReference type="SAM" id="MobiDB-lite"/>
    </source>
</evidence>
<dbReference type="PANTHER" id="PTHR11567:SF110">
    <property type="entry name" value="2-PHOSPHOXYLOSE PHOSPHATASE 1"/>
    <property type="match status" value="1"/>
</dbReference>
<dbReference type="InterPro" id="IPR000560">
    <property type="entry name" value="His_Pase_clade-2"/>
</dbReference>
<accession>A0A1R1PTL8</accession>
<dbReference type="GO" id="GO:0016791">
    <property type="term" value="F:phosphatase activity"/>
    <property type="evidence" value="ECO:0007669"/>
    <property type="project" value="TreeGrafter"/>
</dbReference>
<evidence type="ECO:0000313" key="5">
    <source>
        <dbReference type="Proteomes" id="UP000188320"/>
    </source>
</evidence>